<protein>
    <submittedName>
        <fullName evidence="2">Uncharacterized protein</fullName>
    </submittedName>
</protein>
<name>A0A1B8U3P6_9FLAO</name>
<sequence>MKKNKGLKYFLISFGAFGLFLLSFTIIYDLLIPDVCFYHVNEMNAFMKLFYSAGGADNGHPGPNFLNFILSSFIGGLVGYKFYLLIIRSNKK</sequence>
<feature type="transmembrane region" description="Helical" evidence="1">
    <location>
        <begin position="7"/>
        <end position="28"/>
    </location>
</feature>
<comment type="caution">
    <text evidence="2">The sequence shown here is derived from an EMBL/GenBank/DDBJ whole genome shotgun (WGS) entry which is preliminary data.</text>
</comment>
<dbReference type="RefSeq" id="WP_065317620.1">
    <property type="nucleotide sequence ID" value="NZ_CP017477.1"/>
</dbReference>
<evidence type="ECO:0000313" key="2">
    <source>
        <dbReference type="EMBL" id="OBY66498.1"/>
    </source>
</evidence>
<reference evidence="3" key="1">
    <citation type="submission" date="2016-02" db="EMBL/GenBank/DDBJ databases">
        <authorList>
            <person name="Shin S.-K."/>
            <person name="Yi H."/>
            <person name="Kim E."/>
        </authorList>
    </citation>
    <scope>NUCLEOTIDE SEQUENCE [LARGE SCALE GENOMIC DNA]</scope>
    <source>
        <strain evidence="3">LPB0003</strain>
    </source>
</reference>
<dbReference type="AlphaFoldDB" id="A0A1B8U3P6"/>
<dbReference type="OrthoDB" id="1454009at2"/>
<keyword evidence="1" id="KW-1133">Transmembrane helix</keyword>
<accession>A0A1B8U3P6</accession>
<keyword evidence="3" id="KW-1185">Reference proteome</keyword>
<keyword evidence="1" id="KW-0472">Membrane</keyword>
<dbReference type="Proteomes" id="UP000092584">
    <property type="component" value="Unassembled WGS sequence"/>
</dbReference>
<organism evidence="2 3">
    <name type="scientific">Polaribacter vadi</name>
    <dbReference type="NCBI Taxonomy" id="1774273"/>
    <lineage>
        <taxon>Bacteria</taxon>
        <taxon>Pseudomonadati</taxon>
        <taxon>Bacteroidota</taxon>
        <taxon>Flavobacteriia</taxon>
        <taxon>Flavobacteriales</taxon>
        <taxon>Flavobacteriaceae</taxon>
    </lineage>
</organism>
<feature type="transmembrane region" description="Helical" evidence="1">
    <location>
        <begin position="65"/>
        <end position="86"/>
    </location>
</feature>
<proteinExistence type="predicted"/>
<gene>
    <name evidence="2" type="ORF">LPB3_00425</name>
</gene>
<keyword evidence="1" id="KW-0812">Transmembrane</keyword>
<dbReference type="KEGG" id="pob:LPB03_09110"/>
<dbReference type="EMBL" id="LSFM01000001">
    <property type="protein sequence ID" value="OBY66498.1"/>
    <property type="molecule type" value="Genomic_DNA"/>
</dbReference>
<dbReference type="STRING" id="1774273.LPB03_09110"/>
<evidence type="ECO:0000256" key="1">
    <source>
        <dbReference type="SAM" id="Phobius"/>
    </source>
</evidence>
<evidence type="ECO:0000313" key="3">
    <source>
        <dbReference type="Proteomes" id="UP000092584"/>
    </source>
</evidence>